<evidence type="ECO:0000256" key="4">
    <source>
        <dbReference type="ARBA" id="ARBA00022989"/>
    </source>
</evidence>
<dbReference type="InterPro" id="IPR011701">
    <property type="entry name" value="MFS"/>
</dbReference>
<dbReference type="SUPFAM" id="SSF103473">
    <property type="entry name" value="MFS general substrate transporter"/>
    <property type="match status" value="1"/>
</dbReference>
<evidence type="ECO:0000313" key="10">
    <source>
        <dbReference type="Proteomes" id="UP000193144"/>
    </source>
</evidence>
<keyword evidence="4 7" id="KW-1133">Transmembrane helix</keyword>
<evidence type="ECO:0000256" key="1">
    <source>
        <dbReference type="ARBA" id="ARBA00004141"/>
    </source>
</evidence>
<dbReference type="InterPro" id="IPR020846">
    <property type="entry name" value="MFS_dom"/>
</dbReference>
<comment type="similarity">
    <text evidence="6">Belongs to the major facilitator superfamily. Allantoate permease family.</text>
</comment>
<dbReference type="InterPro" id="IPR036259">
    <property type="entry name" value="MFS_trans_sf"/>
</dbReference>
<keyword evidence="3 7" id="KW-0812">Transmembrane</keyword>
<feature type="transmembrane region" description="Helical" evidence="7">
    <location>
        <begin position="407"/>
        <end position="428"/>
    </location>
</feature>
<comment type="caution">
    <text evidence="9">The sequence shown here is derived from an EMBL/GenBank/DDBJ whole genome shotgun (WGS) entry which is preliminary data.</text>
</comment>
<protein>
    <submittedName>
        <fullName evidence="9">Major facilitator superfamily domain-containing protein</fullName>
    </submittedName>
</protein>
<dbReference type="OrthoDB" id="2962993at2759"/>
<feature type="transmembrane region" description="Helical" evidence="7">
    <location>
        <begin position="440"/>
        <end position="459"/>
    </location>
</feature>
<evidence type="ECO:0000256" key="5">
    <source>
        <dbReference type="ARBA" id="ARBA00023136"/>
    </source>
</evidence>
<evidence type="ECO:0000256" key="2">
    <source>
        <dbReference type="ARBA" id="ARBA00022448"/>
    </source>
</evidence>
<evidence type="ECO:0000259" key="8">
    <source>
        <dbReference type="PROSITE" id="PS50850"/>
    </source>
</evidence>
<dbReference type="GO" id="GO:0022857">
    <property type="term" value="F:transmembrane transporter activity"/>
    <property type="evidence" value="ECO:0007669"/>
    <property type="project" value="InterPro"/>
</dbReference>
<organism evidence="9 10">
    <name type="scientific">Clohesyomyces aquaticus</name>
    <dbReference type="NCBI Taxonomy" id="1231657"/>
    <lineage>
        <taxon>Eukaryota</taxon>
        <taxon>Fungi</taxon>
        <taxon>Dikarya</taxon>
        <taxon>Ascomycota</taxon>
        <taxon>Pezizomycotina</taxon>
        <taxon>Dothideomycetes</taxon>
        <taxon>Pleosporomycetidae</taxon>
        <taxon>Pleosporales</taxon>
        <taxon>Lindgomycetaceae</taxon>
        <taxon>Clohesyomyces</taxon>
    </lineage>
</organism>
<dbReference type="FunFam" id="1.20.1250.20:FF:000018">
    <property type="entry name" value="MFS transporter permease"/>
    <property type="match status" value="1"/>
</dbReference>
<dbReference type="PANTHER" id="PTHR43791:SF5">
    <property type="entry name" value="MAJOR FACILITATOR SUPERFAMILY (MFS) PROFILE DOMAIN-CONTAINING PROTEIN"/>
    <property type="match status" value="1"/>
</dbReference>
<feature type="transmembrane region" description="Helical" evidence="7">
    <location>
        <begin position="318"/>
        <end position="340"/>
    </location>
</feature>
<feature type="transmembrane region" description="Helical" evidence="7">
    <location>
        <begin position="115"/>
        <end position="134"/>
    </location>
</feature>
<comment type="subcellular location">
    <subcellularLocation>
        <location evidence="1">Membrane</location>
        <topology evidence="1">Multi-pass membrane protein</topology>
    </subcellularLocation>
</comment>
<dbReference type="Proteomes" id="UP000193144">
    <property type="component" value="Unassembled WGS sequence"/>
</dbReference>
<dbReference type="FunFam" id="1.20.1250.20:FF:000068">
    <property type="entry name" value="MFS general substrate transporter"/>
    <property type="match status" value="1"/>
</dbReference>
<evidence type="ECO:0000256" key="7">
    <source>
        <dbReference type="SAM" id="Phobius"/>
    </source>
</evidence>
<evidence type="ECO:0000256" key="6">
    <source>
        <dbReference type="ARBA" id="ARBA00037968"/>
    </source>
</evidence>
<feature type="transmembrane region" description="Helical" evidence="7">
    <location>
        <begin position="209"/>
        <end position="229"/>
    </location>
</feature>
<dbReference type="PROSITE" id="PS50850">
    <property type="entry name" value="MFS"/>
    <property type="match status" value="1"/>
</dbReference>
<feature type="transmembrane region" description="Helical" evidence="7">
    <location>
        <begin position="176"/>
        <end position="197"/>
    </location>
</feature>
<accession>A0A1Y2A6G1</accession>
<sequence>MSSADEKKEGDLTPAHISDVEKVNSTWDHSTSIPADVEKRLTRKLDIHLMPWLFGLWLLAFIDRSNIGNARIDGLAEDLKLDANKFNIALAVFYVPYICYDVPSNLVLKYFRAGYYLPGLLILWGFVSMCTGFVKSYAGLLVARFFLGLTEGGLLGGMIIYLAMFYPRHEMLYRITLFYCAAPLSGAFGGLLATGLAQISHGGYDGWPFIFFVEGAITVSFGVVVLFMLPHTPSEVKFFTPEEHSACLARMRHDAHGSNSTADVEDEAFSWYWVRRALLNVNTIVLSLNFFAIITPIYSYSLFLPTIIKSLGYTSIKAQLLTVPPNMGAFVMVLLTGWYSDKMRVRGYLMLVGCTVAIAGYIMLIASTHSLTQYGGTFLVAAGIFPCSPLVMGWLSNNLAPHYVRATGTGFQIMVANMAAFIATFTYLQKDAPKYTTGHAINIGMLCLALALTAFNIVYCKWENRKRETGQRDHRLQDEDETMLGYRHPNFNGQVQPLEAARTLGFLLPLHRRWDFLIDYFYLVTALTALKIWPFGFMQTCLLQPPLLDAQLQTTTTHHHNRDTKTFGLLAIPNMFLPGPSECTAKAISANSEESFGASENEISTKGAMPPVPRTQIFFLPREIRDLIYDELFDNTAYQSFYYDPVDDTTYNVVLSYRTNSGPRTHGPPTWLLTCKQLLSEGLQQFYREGCCTRYDDDTMFEVYRSLFDIDDEHEDFRRSGRADSKCLLLDLKKIRRIDFTPSDDLRVPPNMAVGPRLDHSPTGNLTHVKSTTIHADFKHGDLFRFVRMFENQGNPLKDMTLPLRMSDCYPTNGERSWGVDLSDLENLGTNFDRIEFIIQEPLVSNREYFEPAFLIVLPLLRKEMARMANILAGDVSSQPRRCIERNSELRAGCRPRLLDLETKWRMGRQNHGEEETTPSMFQQRLNSWHHVQVRGRHWAWSRREEANEDDSKTIVWNCEEAGETIKFRQLPLKSRSVSL</sequence>
<dbReference type="PANTHER" id="PTHR43791">
    <property type="entry name" value="PERMEASE-RELATED"/>
    <property type="match status" value="1"/>
</dbReference>
<evidence type="ECO:0000313" key="9">
    <source>
        <dbReference type="EMBL" id="ORY17635.1"/>
    </source>
</evidence>
<feature type="transmembrane region" description="Helical" evidence="7">
    <location>
        <begin position="520"/>
        <end position="538"/>
    </location>
</feature>
<reference evidence="9 10" key="1">
    <citation type="submission" date="2016-07" db="EMBL/GenBank/DDBJ databases">
        <title>Pervasive Adenine N6-methylation of Active Genes in Fungi.</title>
        <authorList>
            <consortium name="DOE Joint Genome Institute"/>
            <person name="Mondo S.J."/>
            <person name="Dannebaum R.O."/>
            <person name="Kuo R.C."/>
            <person name="Labutti K."/>
            <person name="Haridas S."/>
            <person name="Kuo A."/>
            <person name="Salamov A."/>
            <person name="Ahrendt S.R."/>
            <person name="Lipzen A."/>
            <person name="Sullivan W."/>
            <person name="Andreopoulos W.B."/>
            <person name="Clum A."/>
            <person name="Lindquist E."/>
            <person name="Daum C."/>
            <person name="Ramamoorthy G.K."/>
            <person name="Gryganskyi A."/>
            <person name="Culley D."/>
            <person name="Magnuson J.K."/>
            <person name="James T.Y."/>
            <person name="O'Malley M.A."/>
            <person name="Stajich J.E."/>
            <person name="Spatafora J.W."/>
            <person name="Visel A."/>
            <person name="Grigoriev I.V."/>
        </authorList>
    </citation>
    <scope>NUCLEOTIDE SEQUENCE [LARGE SCALE GENOMIC DNA]</scope>
    <source>
        <strain evidence="9 10">CBS 115471</strain>
    </source>
</reference>
<feature type="transmembrane region" description="Helical" evidence="7">
    <location>
        <begin position="347"/>
        <end position="368"/>
    </location>
</feature>
<dbReference type="Gene3D" id="1.20.1250.20">
    <property type="entry name" value="MFS general substrate transporter like domains"/>
    <property type="match status" value="2"/>
</dbReference>
<dbReference type="Pfam" id="PF07690">
    <property type="entry name" value="MFS_1"/>
    <property type="match status" value="1"/>
</dbReference>
<proteinExistence type="inferred from homology"/>
<name>A0A1Y2A6G1_9PLEO</name>
<feature type="transmembrane region" description="Helical" evidence="7">
    <location>
        <begin position="87"/>
        <end position="108"/>
    </location>
</feature>
<feature type="transmembrane region" description="Helical" evidence="7">
    <location>
        <begin position="374"/>
        <end position="395"/>
    </location>
</feature>
<dbReference type="GO" id="GO:0016020">
    <property type="term" value="C:membrane"/>
    <property type="evidence" value="ECO:0007669"/>
    <property type="project" value="UniProtKB-SubCell"/>
</dbReference>
<feature type="transmembrane region" description="Helical" evidence="7">
    <location>
        <begin position="140"/>
        <end position="164"/>
    </location>
</feature>
<evidence type="ECO:0000256" key="3">
    <source>
        <dbReference type="ARBA" id="ARBA00022692"/>
    </source>
</evidence>
<keyword evidence="2" id="KW-0813">Transport</keyword>
<dbReference type="AlphaFoldDB" id="A0A1Y2A6G1"/>
<keyword evidence="5 7" id="KW-0472">Membrane</keyword>
<gene>
    <name evidence="9" type="ORF">BCR34DRAFT_583493</name>
</gene>
<dbReference type="EMBL" id="MCFA01000011">
    <property type="protein sequence ID" value="ORY17635.1"/>
    <property type="molecule type" value="Genomic_DNA"/>
</dbReference>
<keyword evidence="10" id="KW-1185">Reference proteome</keyword>
<feature type="transmembrane region" description="Helical" evidence="7">
    <location>
        <begin position="277"/>
        <end position="298"/>
    </location>
</feature>
<feature type="domain" description="Major facilitator superfamily (MFS) profile" evidence="8">
    <location>
        <begin position="49"/>
        <end position="466"/>
    </location>
</feature>
<feature type="transmembrane region" description="Helical" evidence="7">
    <location>
        <begin position="49"/>
        <end position="67"/>
    </location>
</feature>